<evidence type="ECO:0000313" key="3">
    <source>
        <dbReference type="EMBL" id="ODS33375.1"/>
    </source>
</evidence>
<dbReference type="Pfam" id="PF25873">
    <property type="entry name" value="WHD_MalT"/>
    <property type="match status" value="1"/>
</dbReference>
<dbReference type="InterPro" id="IPR005158">
    <property type="entry name" value="BTAD"/>
</dbReference>
<feature type="domain" description="Bacterial transcriptional activator" evidence="2">
    <location>
        <begin position="920"/>
        <end position="1065"/>
    </location>
</feature>
<organism evidence="3 4">
    <name type="scientific">Candidatus Scalindua rubra</name>
    <dbReference type="NCBI Taxonomy" id="1872076"/>
    <lineage>
        <taxon>Bacteria</taxon>
        <taxon>Pseudomonadati</taxon>
        <taxon>Planctomycetota</taxon>
        <taxon>Candidatus Brocadiia</taxon>
        <taxon>Candidatus Brocadiales</taxon>
        <taxon>Candidatus Scalinduaceae</taxon>
        <taxon>Candidatus Scalindua</taxon>
    </lineage>
</organism>
<dbReference type="InterPro" id="IPR011990">
    <property type="entry name" value="TPR-like_helical_dom_sf"/>
</dbReference>
<dbReference type="InterPro" id="IPR019734">
    <property type="entry name" value="TPR_rpt"/>
</dbReference>
<proteinExistence type="predicted"/>
<evidence type="ECO:0000259" key="2">
    <source>
        <dbReference type="SMART" id="SM01043"/>
    </source>
</evidence>
<dbReference type="SMART" id="SM01043">
    <property type="entry name" value="BTAD"/>
    <property type="match status" value="1"/>
</dbReference>
<dbReference type="Proteomes" id="UP000094056">
    <property type="component" value="Unassembled WGS sequence"/>
</dbReference>
<dbReference type="SMART" id="SM00028">
    <property type="entry name" value="TPR"/>
    <property type="match status" value="3"/>
</dbReference>
<sequence>MKQKPVSISKISRPQPYKAFLRTRLFRLLDRYRKRPIIWVCGPAGSGKTTLVSSYVEHRNLPNLWYQVDSGDGDIATFFHYLGLAARKAAPRKRKPLPHLTPEYLLTIQVFTRGFFRDLYNSLNVPSVMVFDNFHEVTSPSQFHEVIQNGLSEIPTGINVIIISRSEPPQVLERMRANQLMSVISWDDLHLRLDEFKGIIRHKGFKKMSNDMIRKLHTNTEGWAAGLLLMLEKSKPEDIPTQSLNKLEPEVVFDYFASEIFQNIGRETQDILTKTALIPSITPAMVKRLTGKHQGDRILSNLCKNNFFIEKKQSEQQIVYQYHAMFREFLLLRAKELFTSKQLVKLKRKAAIILEESNRTEDAAGLFIETRDWDSLTRLINKNAEQFSLNGRIQTLLAWFETFPQEIINNNPWLSYWFGMCYLNFKPSDSVCYFEKAFDSFKENKDSKGMVLAISCVLRGIANEFRNFKRFDPWIDVIDELKLNLRLKKYPEIQDYVTANIFLALTIRQPDHPEFNLLEKHLHEVMDKDIDLNLRSEISYLLILRYLEAGNFANALIVLNFIREIAKHSKISPAILVLGKHAEAGYCFNTALHDQCSKAVKYGLNIVKHSGVHVWECHLLGMCAANLISKGDLAEAEKYLDQMSSVIKTDSYKGSFYHMLKGWYSLSRKDLPLARKHMEKSLLLALDVGALYPLSVSNFGMAQVLYECGESKKAYVHLNNVEYFGRRMKSSCTNFTYLLAKAQFAFDQDDDKNAFKYLQNAMSLGRENGYVNFFLWRPEVMLQLCMKALAEGIEVDYVKELIHKRNLFPENPPMDINNWPWPLKIYTLGRFEIVKDEKLIRFSRKVPQKPLAMLRALIALGGKNVSETRLSDELWPELEGDAAHHSFKTTLSRLRKLIGIENIILLQEGQMTLNPRYSWVDTWSFEKILDQADSAAKKGNKKKHIQLLEKAVEMYHGDFLASDTKEPWTISPRERLRNKFIRCLSKLGSYYEETRQFEKAIDYYNKGLEVYNLAEELYQRLMVCYQNLGRNAEAAGVYKRLRKILSTTAGISPSLETERILKSLTFE</sequence>
<dbReference type="EMBL" id="MAYW01000030">
    <property type="protein sequence ID" value="ODS33375.1"/>
    <property type="molecule type" value="Genomic_DNA"/>
</dbReference>
<dbReference type="SUPFAM" id="SSF48452">
    <property type="entry name" value="TPR-like"/>
    <property type="match status" value="2"/>
</dbReference>
<gene>
    <name evidence="3" type="primary">malT_1</name>
    <name evidence="3" type="ORF">SCARUB_01484</name>
</gene>
<dbReference type="PANTHER" id="PTHR35807">
    <property type="entry name" value="TRANSCRIPTIONAL REGULATOR REDD-RELATED"/>
    <property type="match status" value="1"/>
</dbReference>
<evidence type="ECO:0000313" key="4">
    <source>
        <dbReference type="Proteomes" id="UP000094056"/>
    </source>
</evidence>
<dbReference type="AlphaFoldDB" id="A0A1E3XCK8"/>
<evidence type="ECO:0000256" key="1">
    <source>
        <dbReference type="PROSITE-ProRule" id="PRU00339"/>
    </source>
</evidence>
<comment type="caution">
    <text evidence="3">The sequence shown here is derived from an EMBL/GenBank/DDBJ whole genome shotgun (WGS) entry which is preliminary data.</text>
</comment>
<dbReference type="Gene3D" id="1.10.10.10">
    <property type="entry name" value="Winged helix-like DNA-binding domain superfamily/Winged helix DNA-binding domain"/>
    <property type="match status" value="1"/>
</dbReference>
<dbReference type="SUPFAM" id="SSF52540">
    <property type="entry name" value="P-loop containing nucleoside triphosphate hydrolases"/>
    <property type="match status" value="1"/>
</dbReference>
<reference evidence="3 4" key="1">
    <citation type="submission" date="2016-07" db="EMBL/GenBank/DDBJ databases">
        <title>Draft genome of Scalindua rubra, obtained from a brine-seawater interface in the Red Sea, sheds light on salt adaptation in anammox bacteria.</title>
        <authorList>
            <person name="Speth D.R."/>
            <person name="Lagkouvardos I."/>
            <person name="Wang Y."/>
            <person name="Qian P.-Y."/>
            <person name="Dutilh B.E."/>
            <person name="Jetten M.S."/>
        </authorList>
    </citation>
    <scope>NUCLEOTIDE SEQUENCE [LARGE SCALE GENOMIC DNA]</scope>
    <source>
        <strain evidence="3">BSI-1</strain>
    </source>
</reference>
<protein>
    <submittedName>
        <fullName evidence="3">ATP dependent transcriptional activator</fullName>
    </submittedName>
</protein>
<keyword evidence="1" id="KW-0802">TPR repeat</keyword>
<dbReference type="Pfam" id="PF03704">
    <property type="entry name" value="BTAD"/>
    <property type="match status" value="1"/>
</dbReference>
<dbReference type="InterPro" id="IPR027417">
    <property type="entry name" value="P-loop_NTPase"/>
</dbReference>
<accession>A0A1E3XCK8</accession>
<feature type="repeat" description="TPR" evidence="1">
    <location>
        <begin position="981"/>
        <end position="1014"/>
    </location>
</feature>
<dbReference type="InterPro" id="IPR059106">
    <property type="entry name" value="WHD_MalT"/>
</dbReference>
<dbReference type="Gene3D" id="3.40.50.300">
    <property type="entry name" value="P-loop containing nucleotide triphosphate hydrolases"/>
    <property type="match status" value="1"/>
</dbReference>
<dbReference type="InterPro" id="IPR051677">
    <property type="entry name" value="AfsR-DnrI-RedD_regulator"/>
</dbReference>
<dbReference type="InterPro" id="IPR036388">
    <property type="entry name" value="WH-like_DNA-bd_sf"/>
</dbReference>
<dbReference type="Gene3D" id="1.25.40.10">
    <property type="entry name" value="Tetratricopeptide repeat domain"/>
    <property type="match status" value="2"/>
</dbReference>
<dbReference type="PANTHER" id="PTHR35807:SF2">
    <property type="entry name" value="TRANSCRIPTIONAL ACTIVATOR DOMAIN"/>
    <property type="match status" value="1"/>
</dbReference>
<dbReference type="PROSITE" id="PS50005">
    <property type="entry name" value="TPR"/>
    <property type="match status" value="1"/>
</dbReference>
<name>A0A1E3XCK8_9BACT</name>